<evidence type="ECO:0000256" key="1">
    <source>
        <dbReference type="SAM" id="Phobius"/>
    </source>
</evidence>
<name>A0A8J5T546_ZIZPA</name>
<gene>
    <name evidence="2" type="ORF">GUJ93_ZPchr0005g16017</name>
</gene>
<evidence type="ECO:0000313" key="3">
    <source>
        <dbReference type="Proteomes" id="UP000729402"/>
    </source>
</evidence>
<keyword evidence="1" id="KW-0472">Membrane</keyword>
<evidence type="ECO:0000313" key="2">
    <source>
        <dbReference type="EMBL" id="KAG8068829.1"/>
    </source>
</evidence>
<dbReference type="EMBL" id="JAAALK010000284">
    <property type="protein sequence ID" value="KAG8068829.1"/>
    <property type="molecule type" value="Genomic_DNA"/>
</dbReference>
<protein>
    <submittedName>
        <fullName evidence="2">Uncharacterized protein</fullName>
    </submittedName>
</protein>
<keyword evidence="1" id="KW-0812">Transmembrane</keyword>
<organism evidence="2 3">
    <name type="scientific">Zizania palustris</name>
    <name type="common">Northern wild rice</name>
    <dbReference type="NCBI Taxonomy" id="103762"/>
    <lineage>
        <taxon>Eukaryota</taxon>
        <taxon>Viridiplantae</taxon>
        <taxon>Streptophyta</taxon>
        <taxon>Embryophyta</taxon>
        <taxon>Tracheophyta</taxon>
        <taxon>Spermatophyta</taxon>
        <taxon>Magnoliopsida</taxon>
        <taxon>Liliopsida</taxon>
        <taxon>Poales</taxon>
        <taxon>Poaceae</taxon>
        <taxon>BOP clade</taxon>
        <taxon>Oryzoideae</taxon>
        <taxon>Oryzeae</taxon>
        <taxon>Zizaniinae</taxon>
        <taxon>Zizania</taxon>
    </lineage>
</organism>
<keyword evidence="3" id="KW-1185">Reference proteome</keyword>
<reference evidence="2" key="2">
    <citation type="submission" date="2021-02" db="EMBL/GenBank/DDBJ databases">
        <authorList>
            <person name="Kimball J.A."/>
            <person name="Haas M.W."/>
            <person name="Macchietto M."/>
            <person name="Kono T."/>
            <person name="Duquette J."/>
            <person name="Shao M."/>
        </authorList>
    </citation>
    <scope>NUCLEOTIDE SEQUENCE</scope>
    <source>
        <tissue evidence="2">Fresh leaf tissue</tissue>
    </source>
</reference>
<sequence>MWVLPNHVWKDQLGRVALLSGIIFIMLGFGSDGAPSCPDKNSSPICSRFAKHSFLLKWLFIHNHEIGTTTIYKERPISSKYIGMLVVCGKLVTFKCICLLPMTSILKDSRFKLTLISRNVIC</sequence>
<feature type="transmembrane region" description="Helical" evidence="1">
    <location>
        <begin position="12"/>
        <end position="30"/>
    </location>
</feature>
<proteinExistence type="predicted"/>
<keyword evidence="1" id="KW-1133">Transmembrane helix</keyword>
<reference evidence="2" key="1">
    <citation type="journal article" date="2021" name="bioRxiv">
        <title>Whole Genome Assembly and Annotation of Northern Wild Rice, Zizania palustris L., Supports a Whole Genome Duplication in the Zizania Genus.</title>
        <authorList>
            <person name="Haas M."/>
            <person name="Kono T."/>
            <person name="Macchietto M."/>
            <person name="Millas R."/>
            <person name="McGilp L."/>
            <person name="Shao M."/>
            <person name="Duquette J."/>
            <person name="Hirsch C.N."/>
            <person name="Kimball J."/>
        </authorList>
    </citation>
    <scope>NUCLEOTIDE SEQUENCE</scope>
    <source>
        <tissue evidence="2">Fresh leaf tissue</tissue>
    </source>
</reference>
<dbReference type="OrthoDB" id="2019294at2759"/>
<accession>A0A8J5T546</accession>
<comment type="caution">
    <text evidence="2">The sequence shown here is derived from an EMBL/GenBank/DDBJ whole genome shotgun (WGS) entry which is preliminary data.</text>
</comment>
<dbReference type="Proteomes" id="UP000729402">
    <property type="component" value="Unassembled WGS sequence"/>
</dbReference>
<feature type="transmembrane region" description="Helical" evidence="1">
    <location>
        <begin position="81"/>
        <end position="102"/>
    </location>
</feature>
<dbReference type="AlphaFoldDB" id="A0A8J5T546"/>